<evidence type="ECO:0008006" key="7">
    <source>
        <dbReference type="Google" id="ProtNLM"/>
    </source>
</evidence>
<feature type="compositionally biased region" description="Polar residues" evidence="4">
    <location>
        <begin position="56"/>
        <end position="76"/>
    </location>
</feature>
<dbReference type="Proteomes" id="UP000054561">
    <property type="component" value="Unassembled WGS sequence"/>
</dbReference>
<evidence type="ECO:0000313" key="6">
    <source>
        <dbReference type="Proteomes" id="UP000054561"/>
    </source>
</evidence>
<reference evidence="5 6" key="1">
    <citation type="submission" date="2014-03" db="EMBL/GenBank/DDBJ databases">
        <title>The Genome Sequence of Plasmodium fragile nilgiri.</title>
        <authorList>
            <consortium name="The Broad Institute Genomics Platform"/>
            <consortium name="The Broad Institute Genome Sequencing Center for Infectious Disease"/>
            <person name="Neafsey D."/>
            <person name="Duraisingh M."/>
            <person name="Young S.K."/>
            <person name="Zeng Q."/>
            <person name="Gargeya S."/>
            <person name="Abouelleil A."/>
            <person name="Alvarado L."/>
            <person name="Chapman S.B."/>
            <person name="Gainer-Dewar J."/>
            <person name="Goldberg J."/>
            <person name="Griggs A."/>
            <person name="Gujja S."/>
            <person name="Hansen M."/>
            <person name="Howarth C."/>
            <person name="Imamovic A."/>
            <person name="Larimer J."/>
            <person name="Pearson M."/>
            <person name="Poon T.W."/>
            <person name="Priest M."/>
            <person name="Roberts A."/>
            <person name="Saif S."/>
            <person name="Shea T."/>
            <person name="Sykes S."/>
            <person name="Wortman J."/>
            <person name="Nusbaum C."/>
            <person name="Birren B."/>
        </authorList>
    </citation>
    <scope>NUCLEOTIDE SEQUENCE [LARGE SCALE GENOMIC DNA]</scope>
    <source>
        <strain evidence="6">nilgiri</strain>
    </source>
</reference>
<dbReference type="Gene3D" id="3.30.190.20">
    <property type="match status" value="1"/>
</dbReference>
<dbReference type="GO" id="GO:1990904">
    <property type="term" value="C:ribonucleoprotein complex"/>
    <property type="evidence" value="ECO:0007669"/>
    <property type="project" value="UniProtKB-KW"/>
</dbReference>
<dbReference type="InterPro" id="IPR016095">
    <property type="entry name" value="Ribosomal_uL1_3-a/b-sand"/>
</dbReference>
<dbReference type="PANTHER" id="PTHR36427">
    <property type="entry name" value="54S RIBOSOMAL PROTEIN L1, MITOCHONDRIAL"/>
    <property type="match status" value="1"/>
</dbReference>
<proteinExistence type="inferred from homology"/>
<evidence type="ECO:0000256" key="2">
    <source>
        <dbReference type="ARBA" id="ARBA00022980"/>
    </source>
</evidence>
<name>A0A0D9QR04_PLAFR</name>
<accession>A0A0D9QR04</accession>
<keyword evidence="3" id="KW-0687">Ribonucleoprotein</keyword>
<dbReference type="AlphaFoldDB" id="A0A0D9QR04"/>
<keyword evidence="2" id="KW-0689">Ribosomal protein</keyword>
<gene>
    <name evidence="5" type="ORF">AK88_01034</name>
</gene>
<comment type="similarity">
    <text evidence="1">Belongs to the universal ribosomal protein uL1 family.</text>
</comment>
<keyword evidence="6" id="KW-1185">Reference proteome</keyword>
<protein>
    <recommendedName>
        <fullName evidence="7">50S ribosomal protein L1</fullName>
    </recommendedName>
</protein>
<evidence type="ECO:0000256" key="1">
    <source>
        <dbReference type="ARBA" id="ARBA00010531"/>
    </source>
</evidence>
<dbReference type="EMBL" id="KQ001652">
    <property type="protein sequence ID" value="KJP89368.1"/>
    <property type="molecule type" value="Genomic_DNA"/>
</dbReference>
<evidence type="ECO:0000313" key="5">
    <source>
        <dbReference type="EMBL" id="KJP89368.1"/>
    </source>
</evidence>
<dbReference type="Pfam" id="PF00687">
    <property type="entry name" value="Ribosomal_L1"/>
    <property type="match status" value="1"/>
</dbReference>
<feature type="region of interest" description="Disordered" evidence="4">
    <location>
        <begin position="44"/>
        <end position="76"/>
    </location>
</feature>
<dbReference type="RefSeq" id="XP_012334095.1">
    <property type="nucleotide sequence ID" value="XM_012478672.1"/>
</dbReference>
<dbReference type="PANTHER" id="PTHR36427:SF3">
    <property type="entry name" value="LARGE RIBOSOMAL SUBUNIT PROTEIN UL1M"/>
    <property type="match status" value="1"/>
</dbReference>
<dbReference type="VEuPathDB" id="PlasmoDB:AK88_01034"/>
<dbReference type="InterPro" id="IPR028364">
    <property type="entry name" value="Ribosomal_uL1/biogenesis"/>
</dbReference>
<organism evidence="5 6">
    <name type="scientific">Plasmodium fragile</name>
    <dbReference type="NCBI Taxonomy" id="5857"/>
    <lineage>
        <taxon>Eukaryota</taxon>
        <taxon>Sar</taxon>
        <taxon>Alveolata</taxon>
        <taxon>Apicomplexa</taxon>
        <taxon>Aconoidasida</taxon>
        <taxon>Haemosporida</taxon>
        <taxon>Plasmodiidae</taxon>
        <taxon>Plasmodium</taxon>
        <taxon>Plasmodium (Plasmodium)</taxon>
    </lineage>
</organism>
<evidence type="ECO:0000256" key="3">
    <source>
        <dbReference type="ARBA" id="ARBA00023274"/>
    </source>
</evidence>
<sequence>MKRLVMQLHPQVGNGGLQPREPFSQVRRWKKYIPFYDVKKRYKQRTGSEEGKEVENINSTRSNGDDTQSSWSKQRNVETTAHHVVCENLVPPVSPMKGLKLLLSFKHIHSGYHSPTTDGTPMESSTYHKEEKINFNLIIKIDIKRESLRGMCNLTHSVDRNKKILVLVDEDHITLKKAGADYVGLEYINKIKNGWLDFHICLSDFKNMNKILPVAKILGPKKLMPNVKSNTLVHNLVDAILSIKSGNRIEYRSEQVEQETYDLFNHIYQFRNVHLGSIANLSVNIASTDMNPYDTLENIKCFVSEILKCNVHSSHMEKDTKVTFTWPPVTCKRKKKKMMQMQAGSPLLVGGEQHSESFLLGAYITVPGVPKIFLHPHLLLPHSDGYSV</sequence>
<dbReference type="GO" id="GO:0005840">
    <property type="term" value="C:ribosome"/>
    <property type="evidence" value="ECO:0007669"/>
    <property type="project" value="UniProtKB-KW"/>
</dbReference>
<evidence type="ECO:0000256" key="4">
    <source>
        <dbReference type="SAM" id="MobiDB-lite"/>
    </source>
</evidence>
<dbReference type="InterPro" id="IPR023674">
    <property type="entry name" value="Ribosomal_uL1-like"/>
</dbReference>
<dbReference type="CDD" id="cd00403">
    <property type="entry name" value="Ribosomal_L1"/>
    <property type="match status" value="1"/>
</dbReference>
<dbReference type="OMA" id="NGWLDFH"/>
<dbReference type="SUPFAM" id="SSF56808">
    <property type="entry name" value="Ribosomal protein L1"/>
    <property type="match status" value="1"/>
</dbReference>
<dbReference type="Gene3D" id="3.40.50.790">
    <property type="match status" value="1"/>
</dbReference>
<dbReference type="OrthoDB" id="767661at2759"/>
<dbReference type="GeneID" id="24266348"/>
<feature type="compositionally biased region" description="Basic and acidic residues" evidence="4">
    <location>
        <begin position="46"/>
        <end position="55"/>
    </location>
</feature>